<reference evidence="2 3" key="1">
    <citation type="submission" date="2022-04" db="EMBL/GenBank/DDBJ databases">
        <title>Hymenobacter sp. isolated from the air.</title>
        <authorList>
            <person name="Won M."/>
            <person name="Lee C.-M."/>
            <person name="Woen H.-Y."/>
            <person name="Kwon S.-W."/>
        </authorList>
    </citation>
    <scope>NUCLEOTIDE SEQUENCE [LARGE SCALE GENOMIC DNA]</scope>
    <source>
        <strain evidence="3">5516 S-25</strain>
    </source>
</reference>
<keyword evidence="3" id="KW-1185">Reference proteome</keyword>
<protein>
    <submittedName>
        <fullName evidence="2">Uncharacterized protein</fullName>
    </submittedName>
</protein>
<organism evidence="2 3">
    <name type="scientific">Hymenobacter sublimis</name>
    <dbReference type="NCBI Taxonomy" id="2933777"/>
    <lineage>
        <taxon>Bacteria</taxon>
        <taxon>Pseudomonadati</taxon>
        <taxon>Bacteroidota</taxon>
        <taxon>Cytophagia</taxon>
        <taxon>Cytophagales</taxon>
        <taxon>Hymenobacteraceae</taxon>
        <taxon>Hymenobacter</taxon>
    </lineage>
</organism>
<accession>A0ABY4JDP8</accession>
<name>A0ABY4JDP8_9BACT</name>
<keyword evidence="1" id="KW-0175">Coiled coil</keyword>
<evidence type="ECO:0000313" key="2">
    <source>
        <dbReference type="EMBL" id="UPL50950.1"/>
    </source>
</evidence>
<sequence length="230" mass="24872">MPLFDNIAKAAKDFFIEETSPEGPSVAAVNGGRPLPGSAALFATAASSPASPTPPSLTQPEQRHLDHIQGLLAGDGKDFVAYTKMVRSLQASGLSGPILYQTAFNAFTAVTGLDLPALLKSADQFEIKLTADRNQILERHREKLGEIRIAGVAPSTLVQLQQQEQQLQLALTELARQLEEKQQQLQATRQQLQEQQQKAAAALASYELAHAAAATELKAHRQATQSFLLR</sequence>
<evidence type="ECO:0000256" key="1">
    <source>
        <dbReference type="SAM" id="Coils"/>
    </source>
</evidence>
<dbReference type="RefSeq" id="WP_247976875.1">
    <property type="nucleotide sequence ID" value="NZ_CP095848.1"/>
</dbReference>
<proteinExistence type="predicted"/>
<dbReference type="EMBL" id="CP095848">
    <property type="protein sequence ID" value="UPL50950.1"/>
    <property type="molecule type" value="Genomic_DNA"/>
</dbReference>
<dbReference type="Proteomes" id="UP000829647">
    <property type="component" value="Chromosome"/>
</dbReference>
<evidence type="ECO:0000313" key="3">
    <source>
        <dbReference type="Proteomes" id="UP000829647"/>
    </source>
</evidence>
<feature type="coiled-coil region" evidence="1">
    <location>
        <begin position="157"/>
        <end position="209"/>
    </location>
</feature>
<gene>
    <name evidence="2" type="ORF">MWH26_08605</name>
</gene>